<proteinExistence type="predicted"/>
<keyword evidence="2" id="KW-1185">Reference proteome</keyword>
<organism evidence="1 2">
    <name type="scientific">Batillaria attramentaria</name>
    <dbReference type="NCBI Taxonomy" id="370345"/>
    <lineage>
        <taxon>Eukaryota</taxon>
        <taxon>Metazoa</taxon>
        <taxon>Spiralia</taxon>
        <taxon>Lophotrochozoa</taxon>
        <taxon>Mollusca</taxon>
        <taxon>Gastropoda</taxon>
        <taxon>Caenogastropoda</taxon>
        <taxon>Sorbeoconcha</taxon>
        <taxon>Cerithioidea</taxon>
        <taxon>Batillariidae</taxon>
        <taxon>Batillaria</taxon>
    </lineage>
</organism>
<dbReference type="Proteomes" id="UP001519460">
    <property type="component" value="Unassembled WGS sequence"/>
</dbReference>
<dbReference type="EMBL" id="JACVVK020000266">
    <property type="protein sequence ID" value="KAK7481160.1"/>
    <property type="molecule type" value="Genomic_DNA"/>
</dbReference>
<evidence type="ECO:0000313" key="2">
    <source>
        <dbReference type="Proteomes" id="UP001519460"/>
    </source>
</evidence>
<comment type="caution">
    <text evidence="1">The sequence shown here is derived from an EMBL/GenBank/DDBJ whole genome shotgun (WGS) entry which is preliminary data.</text>
</comment>
<evidence type="ECO:0000313" key="1">
    <source>
        <dbReference type="EMBL" id="KAK7481160.1"/>
    </source>
</evidence>
<sequence length="97" mass="9978">MLLRPLGQVLCDKAVTVPPGACVEVTGSAKITAVGLQASVVVDSDSISVPGGLVLLPLVLRAQPGVKTLETKNQTVQPNVQTCDCACTYSYCKCSAS</sequence>
<reference evidence="1 2" key="1">
    <citation type="journal article" date="2023" name="Sci. Data">
        <title>Genome assembly of the Korean intertidal mud-creeper Batillaria attramentaria.</title>
        <authorList>
            <person name="Patra A.K."/>
            <person name="Ho P.T."/>
            <person name="Jun S."/>
            <person name="Lee S.J."/>
            <person name="Kim Y."/>
            <person name="Won Y.J."/>
        </authorList>
    </citation>
    <scope>NUCLEOTIDE SEQUENCE [LARGE SCALE GENOMIC DNA]</scope>
    <source>
        <strain evidence="1">Wonlab-2016</strain>
    </source>
</reference>
<gene>
    <name evidence="1" type="ORF">BaRGS_00027593</name>
</gene>
<name>A0ABD0K175_9CAEN</name>
<accession>A0ABD0K175</accession>
<dbReference type="AlphaFoldDB" id="A0ABD0K175"/>
<protein>
    <submittedName>
        <fullName evidence="1">Uncharacterized protein</fullName>
    </submittedName>
</protein>